<organism evidence="1 2">
    <name type="scientific">Linum trigynum</name>
    <dbReference type="NCBI Taxonomy" id="586398"/>
    <lineage>
        <taxon>Eukaryota</taxon>
        <taxon>Viridiplantae</taxon>
        <taxon>Streptophyta</taxon>
        <taxon>Embryophyta</taxon>
        <taxon>Tracheophyta</taxon>
        <taxon>Spermatophyta</taxon>
        <taxon>Magnoliopsida</taxon>
        <taxon>eudicotyledons</taxon>
        <taxon>Gunneridae</taxon>
        <taxon>Pentapetalae</taxon>
        <taxon>rosids</taxon>
        <taxon>fabids</taxon>
        <taxon>Malpighiales</taxon>
        <taxon>Linaceae</taxon>
        <taxon>Linum</taxon>
    </lineage>
</organism>
<protein>
    <submittedName>
        <fullName evidence="1">Uncharacterized protein</fullName>
    </submittedName>
</protein>
<gene>
    <name evidence="1" type="ORF">LTRI10_LOCUS41311</name>
</gene>
<dbReference type="Proteomes" id="UP001497516">
    <property type="component" value="Chromosome 7"/>
</dbReference>
<keyword evidence="2" id="KW-1185">Reference proteome</keyword>
<proteinExistence type="predicted"/>
<dbReference type="EMBL" id="OZ034820">
    <property type="protein sequence ID" value="CAL1401243.1"/>
    <property type="molecule type" value="Genomic_DNA"/>
</dbReference>
<dbReference type="AlphaFoldDB" id="A0AAV2FUM0"/>
<accession>A0AAV2FUM0</accession>
<sequence>MAVVESFIGKKTWIQATGNANCRCRFSTANYRSTSSHSESLFLHPRNTKVHTAIRRTRFKLPPLPLGKCFFILVAPGVATILPLPDKDCQDEAAIRYSN</sequence>
<reference evidence="1 2" key="1">
    <citation type="submission" date="2024-04" db="EMBL/GenBank/DDBJ databases">
        <authorList>
            <person name="Fracassetti M."/>
        </authorList>
    </citation>
    <scope>NUCLEOTIDE SEQUENCE [LARGE SCALE GENOMIC DNA]</scope>
</reference>
<name>A0AAV2FUM0_9ROSI</name>
<evidence type="ECO:0000313" key="2">
    <source>
        <dbReference type="Proteomes" id="UP001497516"/>
    </source>
</evidence>
<evidence type="ECO:0000313" key="1">
    <source>
        <dbReference type="EMBL" id="CAL1401243.1"/>
    </source>
</evidence>